<accession>A0A0A9BTY6</accession>
<reference evidence="2" key="2">
    <citation type="journal article" date="2015" name="Data Brief">
        <title>Shoot transcriptome of the giant reed, Arundo donax.</title>
        <authorList>
            <person name="Barrero R.A."/>
            <person name="Guerrero F.D."/>
            <person name="Moolhuijzen P."/>
            <person name="Goolsby J.A."/>
            <person name="Tidwell J."/>
            <person name="Bellgard S.E."/>
            <person name="Bellgard M.I."/>
        </authorList>
    </citation>
    <scope>NUCLEOTIDE SEQUENCE</scope>
    <source>
        <tissue evidence="2">Shoot tissue taken approximately 20 cm above the soil surface</tissue>
    </source>
</reference>
<keyword evidence="1" id="KW-0812">Transmembrane</keyword>
<keyword evidence="1" id="KW-1133">Transmembrane helix</keyword>
<proteinExistence type="predicted"/>
<sequence>MPSSNWVALTRLCMRNRELRLILHSWKRTICAPILVFIIHIHISIRMANNKDPFMLWNP</sequence>
<protein>
    <submittedName>
        <fullName evidence="2">Uncharacterized protein</fullName>
    </submittedName>
</protein>
<name>A0A0A9BTY6_ARUDO</name>
<evidence type="ECO:0000256" key="1">
    <source>
        <dbReference type="SAM" id="Phobius"/>
    </source>
</evidence>
<reference evidence="2" key="1">
    <citation type="submission" date="2014-09" db="EMBL/GenBank/DDBJ databases">
        <authorList>
            <person name="Magalhaes I.L.F."/>
            <person name="Oliveira U."/>
            <person name="Santos F.R."/>
            <person name="Vidigal T.H.D.A."/>
            <person name="Brescovit A.D."/>
            <person name="Santos A.J."/>
        </authorList>
    </citation>
    <scope>NUCLEOTIDE SEQUENCE</scope>
    <source>
        <tissue evidence="2">Shoot tissue taken approximately 20 cm above the soil surface</tissue>
    </source>
</reference>
<keyword evidence="1" id="KW-0472">Membrane</keyword>
<dbReference type="EMBL" id="GBRH01235158">
    <property type="protein sequence ID" value="JAD62737.1"/>
    <property type="molecule type" value="Transcribed_RNA"/>
</dbReference>
<feature type="transmembrane region" description="Helical" evidence="1">
    <location>
        <begin position="30"/>
        <end position="49"/>
    </location>
</feature>
<evidence type="ECO:0000313" key="2">
    <source>
        <dbReference type="EMBL" id="JAD62737.1"/>
    </source>
</evidence>
<organism evidence="2">
    <name type="scientific">Arundo donax</name>
    <name type="common">Giant reed</name>
    <name type="synonym">Donax arundinaceus</name>
    <dbReference type="NCBI Taxonomy" id="35708"/>
    <lineage>
        <taxon>Eukaryota</taxon>
        <taxon>Viridiplantae</taxon>
        <taxon>Streptophyta</taxon>
        <taxon>Embryophyta</taxon>
        <taxon>Tracheophyta</taxon>
        <taxon>Spermatophyta</taxon>
        <taxon>Magnoliopsida</taxon>
        <taxon>Liliopsida</taxon>
        <taxon>Poales</taxon>
        <taxon>Poaceae</taxon>
        <taxon>PACMAD clade</taxon>
        <taxon>Arundinoideae</taxon>
        <taxon>Arundineae</taxon>
        <taxon>Arundo</taxon>
    </lineage>
</organism>
<dbReference type="AlphaFoldDB" id="A0A0A9BTY6"/>